<protein>
    <submittedName>
        <fullName evidence="1">Uncharacterized protein</fullName>
    </submittedName>
</protein>
<evidence type="ECO:0000313" key="1">
    <source>
        <dbReference type="EMBL" id="MFD1548044.1"/>
    </source>
</evidence>
<reference evidence="2" key="1">
    <citation type="journal article" date="2019" name="Int. J. Syst. Evol. Microbiol.">
        <title>The Global Catalogue of Microorganisms (GCM) 10K type strain sequencing project: providing services to taxonomists for standard genome sequencing and annotation.</title>
        <authorList>
            <consortium name="The Broad Institute Genomics Platform"/>
            <consortium name="The Broad Institute Genome Sequencing Center for Infectious Disease"/>
            <person name="Wu L."/>
            <person name="Ma J."/>
        </authorList>
    </citation>
    <scope>NUCLEOTIDE SEQUENCE [LARGE SCALE GENOMIC DNA]</scope>
    <source>
        <strain evidence="2">CGMCC 1.15399</strain>
    </source>
</reference>
<evidence type="ECO:0000313" key="2">
    <source>
        <dbReference type="Proteomes" id="UP001597097"/>
    </source>
</evidence>
<comment type="caution">
    <text evidence="1">The sequence shown here is derived from an EMBL/GenBank/DDBJ whole genome shotgun (WGS) entry which is preliminary data.</text>
</comment>
<dbReference type="EMBL" id="JBHUCM010000096">
    <property type="protein sequence ID" value="MFD1548044.1"/>
    <property type="molecule type" value="Genomic_DNA"/>
</dbReference>
<organism evidence="1 2">
    <name type="scientific">Nonomuraea guangzhouensis</name>
    <dbReference type="NCBI Taxonomy" id="1291555"/>
    <lineage>
        <taxon>Bacteria</taxon>
        <taxon>Bacillati</taxon>
        <taxon>Actinomycetota</taxon>
        <taxon>Actinomycetes</taxon>
        <taxon>Streptosporangiales</taxon>
        <taxon>Streptosporangiaceae</taxon>
        <taxon>Nonomuraea</taxon>
    </lineage>
</organism>
<proteinExistence type="predicted"/>
<gene>
    <name evidence="1" type="ORF">ACFSJ0_64235</name>
</gene>
<sequence>MPTRDAVDVALLSAAARHGAQPAEARTANRPFDADTWSMAVVTAGAGAG</sequence>
<name>A0ABW4H056_9ACTN</name>
<accession>A0ABW4H056</accession>
<dbReference type="RefSeq" id="WP_219539508.1">
    <property type="nucleotide sequence ID" value="NZ_JAHKRM010000064.1"/>
</dbReference>
<dbReference type="Proteomes" id="UP001597097">
    <property type="component" value="Unassembled WGS sequence"/>
</dbReference>
<keyword evidence="2" id="KW-1185">Reference proteome</keyword>